<protein>
    <submittedName>
        <fullName evidence="2">Uncharacterized protein</fullName>
    </submittedName>
</protein>
<evidence type="ECO:0000256" key="1">
    <source>
        <dbReference type="SAM" id="SignalP"/>
    </source>
</evidence>
<keyword evidence="1" id="KW-0732">Signal</keyword>
<name>A0A2B7X7B1_9EURO</name>
<organism evidence="2 3">
    <name type="scientific">Helicocarpus griseus UAMH5409</name>
    <dbReference type="NCBI Taxonomy" id="1447875"/>
    <lineage>
        <taxon>Eukaryota</taxon>
        <taxon>Fungi</taxon>
        <taxon>Dikarya</taxon>
        <taxon>Ascomycota</taxon>
        <taxon>Pezizomycotina</taxon>
        <taxon>Eurotiomycetes</taxon>
        <taxon>Eurotiomycetidae</taxon>
        <taxon>Onygenales</taxon>
        <taxon>Ajellomycetaceae</taxon>
        <taxon>Helicocarpus</taxon>
    </lineage>
</organism>
<dbReference type="Proteomes" id="UP000223968">
    <property type="component" value="Unassembled WGS sequence"/>
</dbReference>
<comment type="caution">
    <text evidence="2">The sequence shown here is derived from an EMBL/GenBank/DDBJ whole genome shotgun (WGS) entry which is preliminary data.</text>
</comment>
<keyword evidence="3" id="KW-1185">Reference proteome</keyword>
<feature type="signal peptide" evidence="1">
    <location>
        <begin position="1"/>
        <end position="20"/>
    </location>
</feature>
<dbReference type="AlphaFoldDB" id="A0A2B7X7B1"/>
<dbReference type="EMBL" id="PDNB01000135">
    <property type="protein sequence ID" value="PGH04548.1"/>
    <property type="molecule type" value="Genomic_DNA"/>
</dbReference>
<accession>A0A2B7X7B1</accession>
<reference evidence="2 3" key="1">
    <citation type="submission" date="2017-10" db="EMBL/GenBank/DDBJ databases">
        <title>Comparative genomics in systemic dimorphic fungi from Ajellomycetaceae.</title>
        <authorList>
            <person name="Munoz J.F."/>
            <person name="Mcewen J.G."/>
            <person name="Clay O.K."/>
            <person name="Cuomo C.A."/>
        </authorList>
    </citation>
    <scope>NUCLEOTIDE SEQUENCE [LARGE SCALE GENOMIC DNA]</scope>
    <source>
        <strain evidence="2 3">UAMH5409</strain>
    </source>
</reference>
<evidence type="ECO:0000313" key="3">
    <source>
        <dbReference type="Proteomes" id="UP000223968"/>
    </source>
</evidence>
<sequence length="125" mass="14047">MRFSTILTFLFAVAPLGAVAQSTETTCDWLAHRSEEEFLKQLDLLKKGNDEFIKNPKSDQKYISHAKQLQEYLKNDPKLIKAAHDTQCPKRNGNKAARQLDDSLDLENLPVADLLKGLPISLPNA</sequence>
<proteinExistence type="predicted"/>
<feature type="chain" id="PRO_5012586575" evidence="1">
    <location>
        <begin position="21"/>
        <end position="125"/>
    </location>
</feature>
<gene>
    <name evidence="2" type="ORF">AJ79_07074</name>
</gene>
<evidence type="ECO:0000313" key="2">
    <source>
        <dbReference type="EMBL" id="PGH04548.1"/>
    </source>
</evidence>